<feature type="transmembrane region" description="Helical" evidence="2">
    <location>
        <begin position="20"/>
        <end position="43"/>
    </location>
</feature>
<sequence length="95" mass="9694">MKATTTGLLTGLALGFAGYFGGFGAFVVVAVVGLAGLAAGYLFHHGGAAADYLHNRAEDLRQGSERRRGASANRSASGSGGYTTGTHNGHKVRVR</sequence>
<accession>A0ABS2TJC3</accession>
<feature type="region of interest" description="Disordered" evidence="1">
    <location>
        <begin position="59"/>
        <end position="95"/>
    </location>
</feature>
<organism evidence="3 4">
    <name type="scientific">Actinacidiphila acididurans</name>
    <dbReference type="NCBI Taxonomy" id="2784346"/>
    <lineage>
        <taxon>Bacteria</taxon>
        <taxon>Bacillati</taxon>
        <taxon>Actinomycetota</taxon>
        <taxon>Actinomycetes</taxon>
        <taxon>Kitasatosporales</taxon>
        <taxon>Streptomycetaceae</taxon>
        <taxon>Actinacidiphila</taxon>
    </lineage>
</organism>
<keyword evidence="2" id="KW-1133">Transmembrane helix</keyword>
<dbReference type="RefSeq" id="WP_205355437.1">
    <property type="nucleotide sequence ID" value="NZ_JADKYB010000001.1"/>
</dbReference>
<comment type="caution">
    <text evidence="3">The sequence shown here is derived from an EMBL/GenBank/DDBJ whole genome shotgun (WGS) entry which is preliminary data.</text>
</comment>
<evidence type="ECO:0000256" key="1">
    <source>
        <dbReference type="SAM" id="MobiDB-lite"/>
    </source>
</evidence>
<name>A0ABS2TJC3_9ACTN</name>
<protein>
    <recommendedName>
        <fullName evidence="5">DUF2273 domain-containing protein</fullName>
    </recommendedName>
</protein>
<proteinExistence type="predicted"/>
<evidence type="ECO:0000313" key="3">
    <source>
        <dbReference type="EMBL" id="MBM9503101.1"/>
    </source>
</evidence>
<evidence type="ECO:0008006" key="5">
    <source>
        <dbReference type="Google" id="ProtNLM"/>
    </source>
</evidence>
<dbReference type="EMBL" id="JADKYB010000001">
    <property type="protein sequence ID" value="MBM9503101.1"/>
    <property type="molecule type" value="Genomic_DNA"/>
</dbReference>
<keyword evidence="4" id="KW-1185">Reference proteome</keyword>
<gene>
    <name evidence="3" type="ORF">ITX44_00850</name>
</gene>
<keyword evidence="2" id="KW-0472">Membrane</keyword>
<keyword evidence="2" id="KW-0812">Transmembrane</keyword>
<feature type="compositionally biased region" description="Basic and acidic residues" evidence="1">
    <location>
        <begin position="59"/>
        <end position="68"/>
    </location>
</feature>
<dbReference type="Proteomes" id="UP000749040">
    <property type="component" value="Unassembled WGS sequence"/>
</dbReference>
<evidence type="ECO:0000256" key="2">
    <source>
        <dbReference type="SAM" id="Phobius"/>
    </source>
</evidence>
<reference evidence="3 4" key="1">
    <citation type="submission" date="2021-01" db="EMBL/GenBank/DDBJ databases">
        <title>Streptomyces acididurans sp. nov., isolated from a peat swamp forest soil.</title>
        <authorList>
            <person name="Chantavorakit T."/>
            <person name="Duangmal K."/>
        </authorList>
    </citation>
    <scope>NUCLEOTIDE SEQUENCE [LARGE SCALE GENOMIC DNA]</scope>
    <source>
        <strain evidence="3 4">KK5PA1</strain>
    </source>
</reference>
<evidence type="ECO:0000313" key="4">
    <source>
        <dbReference type="Proteomes" id="UP000749040"/>
    </source>
</evidence>